<protein>
    <submittedName>
        <fullName evidence="1">Uncharacterized protein</fullName>
    </submittedName>
</protein>
<sequence length="86" mass="10079">MDVSIMFVSKMRALEEVRQEYREVKEALRGYFQEPLIARGIMKENESGSFENVLEITEEDDETIKAFSRWLNAFQPVNCESYCCLS</sequence>
<evidence type="ECO:0000313" key="1">
    <source>
        <dbReference type="EMBL" id="KAL2281073.1"/>
    </source>
</evidence>
<organism evidence="1 2">
    <name type="scientific">Diaporthe vaccinii</name>
    <dbReference type="NCBI Taxonomy" id="105482"/>
    <lineage>
        <taxon>Eukaryota</taxon>
        <taxon>Fungi</taxon>
        <taxon>Dikarya</taxon>
        <taxon>Ascomycota</taxon>
        <taxon>Pezizomycotina</taxon>
        <taxon>Sordariomycetes</taxon>
        <taxon>Sordariomycetidae</taxon>
        <taxon>Diaporthales</taxon>
        <taxon>Diaporthaceae</taxon>
        <taxon>Diaporthe</taxon>
        <taxon>Diaporthe eres species complex</taxon>
    </lineage>
</organism>
<dbReference type="EMBL" id="JBAWTH010000060">
    <property type="protein sequence ID" value="KAL2281073.1"/>
    <property type="molecule type" value="Genomic_DNA"/>
</dbReference>
<accession>A0ABR4EF44</accession>
<dbReference type="Proteomes" id="UP001600888">
    <property type="component" value="Unassembled WGS sequence"/>
</dbReference>
<gene>
    <name evidence="1" type="ORF">FJTKL_12093</name>
</gene>
<keyword evidence="2" id="KW-1185">Reference proteome</keyword>
<proteinExistence type="predicted"/>
<comment type="caution">
    <text evidence="1">The sequence shown here is derived from an EMBL/GenBank/DDBJ whole genome shotgun (WGS) entry which is preliminary data.</text>
</comment>
<reference evidence="1 2" key="1">
    <citation type="submission" date="2024-03" db="EMBL/GenBank/DDBJ databases">
        <title>A high-quality draft genome sequence of Diaporthe vaccinii, a causative agent of upright dieback and viscid rot disease in cranberry plants.</title>
        <authorList>
            <person name="Sarrasin M."/>
            <person name="Lang B.F."/>
            <person name="Burger G."/>
        </authorList>
    </citation>
    <scope>NUCLEOTIDE SEQUENCE [LARGE SCALE GENOMIC DNA]</scope>
    <source>
        <strain evidence="1 2">IS7</strain>
    </source>
</reference>
<evidence type="ECO:0000313" key="2">
    <source>
        <dbReference type="Proteomes" id="UP001600888"/>
    </source>
</evidence>
<name>A0ABR4EF44_9PEZI</name>